<gene>
    <name evidence="5" type="ORF">PWF74_02955</name>
    <name evidence="4" type="ORF">SAMN05216438_10499</name>
</gene>
<evidence type="ECO:0000313" key="4">
    <source>
        <dbReference type="EMBL" id="SFL30266.1"/>
    </source>
</evidence>
<name>A0A1I4GMC2_9LACT</name>
<protein>
    <submittedName>
        <fullName evidence="4">DNA-binding transcriptional regulator, AcrR family</fullName>
    </submittedName>
    <submittedName>
        <fullName evidence="5">TetR/AcrR family transcriptional regulator</fullName>
    </submittedName>
</protein>
<evidence type="ECO:0000313" key="6">
    <source>
        <dbReference type="Proteomes" id="UP000181969"/>
    </source>
</evidence>
<feature type="DNA-binding region" description="H-T-H motif" evidence="2">
    <location>
        <begin position="28"/>
        <end position="47"/>
    </location>
</feature>
<dbReference type="EMBL" id="FOTJ01000004">
    <property type="protein sequence ID" value="SFL30266.1"/>
    <property type="molecule type" value="Genomic_DNA"/>
</dbReference>
<evidence type="ECO:0000259" key="3">
    <source>
        <dbReference type="PROSITE" id="PS50977"/>
    </source>
</evidence>
<reference evidence="5" key="2">
    <citation type="submission" date="2023-02" db="EMBL/GenBank/DDBJ databases">
        <title>Comparative genomics and fermentation flavor characterization of five lactic acid bacteria reveal flavor biosynthesis metabolic pathways in fermented muskmelon puree.</title>
        <authorList>
            <person name="Yuan L."/>
            <person name="Li M."/>
            <person name="Xu X."/>
            <person name="Lao F."/>
            <person name="Wu J."/>
        </authorList>
    </citation>
    <scope>NUCLEOTIDE SEQUENCE</scope>
    <source>
        <strain evidence="5">Pa-2</strain>
    </source>
</reference>
<dbReference type="InterPro" id="IPR001647">
    <property type="entry name" value="HTH_TetR"/>
</dbReference>
<reference evidence="4 6" key="1">
    <citation type="submission" date="2016-10" db="EMBL/GenBank/DDBJ databases">
        <authorList>
            <person name="de Groot N.N."/>
        </authorList>
    </citation>
    <scope>NUCLEOTIDE SEQUENCE [LARGE SCALE GENOMIC DNA]</scope>
    <source>
        <strain evidence="4 6">M79</strain>
    </source>
</reference>
<organism evidence="4 6">
    <name type="scientific">Lactococcus garvieae</name>
    <dbReference type="NCBI Taxonomy" id="1363"/>
    <lineage>
        <taxon>Bacteria</taxon>
        <taxon>Bacillati</taxon>
        <taxon>Bacillota</taxon>
        <taxon>Bacilli</taxon>
        <taxon>Lactobacillales</taxon>
        <taxon>Streptococcaceae</taxon>
        <taxon>Lactococcus</taxon>
    </lineage>
</organism>
<accession>A0A1I4GMC2</accession>
<dbReference type="Proteomes" id="UP001217324">
    <property type="component" value="Chromosome"/>
</dbReference>
<dbReference type="OrthoDB" id="9780939at2"/>
<dbReference type="Proteomes" id="UP000181969">
    <property type="component" value="Unassembled WGS sequence"/>
</dbReference>
<dbReference type="RefSeq" id="WP_074750972.1">
    <property type="nucleotide sequence ID" value="NZ_CAXVJC010000009.1"/>
</dbReference>
<dbReference type="PANTHER" id="PTHR43479:SF11">
    <property type="entry name" value="ACREF_ENVCD OPERON REPRESSOR-RELATED"/>
    <property type="match status" value="1"/>
</dbReference>
<dbReference type="EMBL" id="CP118627">
    <property type="protein sequence ID" value="WEA14478.1"/>
    <property type="molecule type" value="Genomic_DNA"/>
</dbReference>
<evidence type="ECO:0000313" key="5">
    <source>
        <dbReference type="EMBL" id="WEA14478.1"/>
    </source>
</evidence>
<proteinExistence type="predicted"/>
<feature type="domain" description="HTH tetR-type" evidence="3">
    <location>
        <begin position="5"/>
        <end position="65"/>
    </location>
</feature>
<dbReference type="InterPro" id="IPR050624">
    <property type="entry name" value="HTH-type_Tx_Regulator"/>
</dbReference>
<dbReference type="SUPFAM" id="SSF46689">
    <property type="entry name" value="Homeodomain-like"/>
    <property type="match status" value="1"/>
</dbReference>
<dbReference type="InterPro" id="IPR009057">
    <property type="entry name" value="Homeodomain-like_sf"/>
</dbReference>
<sequence length="188" mass="22278">MNQTEKKKKAILEVTSNLLRERLISDISMDEIAQLAQVSKVTIFKYYKNKNNLMNVVIRNALHFMVEEIQQLVNTEKNFRETFREVSRFKIKQIHMMTDTFLQNMMNQYATDPNFFDTDTRHIQQLVYQKLFQKGRAEGEISPEYTDEDLILFIDIMSEGMKTIPLERALKRPEILTEMFLNALKKAD</sequence>
<dbReference type="PROSITE" id="PS50977">
    <property type="entry name" value="HTH_TETR_2"/>
    <property type="match status" value="1"/>
</dbReference>
<dbReference type="GO" id="GO:0003677">
    <property type="term" value="F:DNA binding"/>
    <property type="evidence" value="ECO:0007669"/>
    <property type="project" value="UniProtKB-UniRule"/>
</dbReference>
<dbReference type="Gene3D" id="1.10.357.10">
    <property type="entry name" value="Tetracycline Repressor, domain 2"/>
    <property type="match status" value="1"/>
</dbReference>
<keyword evidence="1 2" id="KW-0238">DNA-binding</keyword>
<evidence type="ECO:0000256" key="1">
    <source>
        <dbReference type="ARBA" id="ARBA00023125"/>
    </source>
</evidence>
<dbReference type="Pfam" id="PF00440">
    <property type="entry name" value="TetR_N"/>
    <property type="match status" value="1"/>
</dbReference>
<dbReference type="PANTHER" id="PTHR43479">
    <property type="entry name" value="ACREF/ENVCD OPERON REPRESSOR-RELATED"/>
    <property type="match status" value="1"/>
</dbReference>
<dbReference type="AlphaFoldDB" id="A0A1I4GMC2"/>
<evidence type="ECO:0000256" key="2">
    <source>
        <dbReference type="PROSITE-ProRule" id="PRU00335"/>
    </source>
</evidence>